<dbReference type="EMBL" id="BOLY01000003">
    <property type="protein sequence ID" value="GIZ42927.1"/>
    <property type="molecule type" value="Genomic_DNA"/>
</dbReference>
<protein>
    <recommendedName>
        <fullName evidence="8">Cytochrome P450</fullName>
    </recommendedName>
</protein>
<accession>A0A9P3CGR3</accession>
<dbReference type="GO" id="GO:0004497">
    <property type="term" value="F:monooxygenase activity"/>
    <property type="evidence" value="ECO:0007669"/>
    <property type="project" value="UniProtKB-KW"/>
</dbReference>
<organism evidence="6 7">
    <name type="scientific">Cercospora kikuchii</name>
    <dbReference type="NCBI Taxonomy" id="84275"/>
    <lineage>
        <taxon>Eukaryota</taxon>
        <taxon>Fungi</taxon>
        <taxon>Dikarya</taxon>
        <taxon>Ascomycota</taxon>
        <taxon>Pezizomycotina</taxon>
        <taxon>Dothideomycetes</taxon>
        <taxon>Dothideomycetidae</taxon>
        <taxon>Mycosphaerellales</taxon>
        <taxon>Mycosphaerellaceae</taxon>
        <taxon>Cercospora</taxon>
    </lineage>
</organism>
<dbReference type="PANTHER" id="PTHR24305:SF164">
    <property type="entry name" value="P450, PUTATIVE (EUROFUNG)-RELATED"/>
    <property type="match status" value="1"/>
</dbReference>
<dbReference type="InterPro" id="IPR017972">
    <property type="entry name" value="Cyt_P450_CS"/>
</dbReference>
<keyword evidence="7" id="KW-1185">Reference proteome</keyword>
<name>A0A9P3CGR3_9PEZI</name>
<dbReference type="InterPro" id="IPR001128">
    <property type="entry name" value="Cyt_P450"/>
</dbReference>
<dbReference type="SUPFAM" id="SSF48264">
    <property type="entry name" value="Cytochrome P450"/>
    <property type="match status" value="1"/>
</dbReference>
<keyword evidence="2 4" id="KW-0479">Metal-binding</keyword>
<feature type="binding site" description="axial binding residue" evidence="4">
    <location>
        <position position="470"/>
    </location>
    <ligand>
        <name>heme</name>
        <dbReference type="ChEBI" id="CHEBI:30413"/>
    </ligand>
    <ligandPart>
        <name>Fe</name>
        <dbReference type="ChEBI" id="CHEBI:18248"/>
    </ligandPart>
</feature>
<keyword evidence="5" id="KW-0560">Oxidoreductase</keyword>
<dbReference type="AlphaFoldDB" id="A0A9P3CGR3"/>
<keyword evidence="3 4" id="KW-0408">Iron</keyword>
<dbReference type="GO" id="GO:0020037">
    <property type="term" value="F:heme binding"/>
    <property type="evidence" value="ECO:0007669"/>
    <property type="project" value="InterPro"/>
</dbReference>
<dbReference type="RefSeq" id="XP_044657414.1">
    <property type="nucleotide sequence ID" value="XM_044801479.1"/>
</dbReference>
<dbReference type="GO" id="GO:0005506">
    <property type="term" value="F:iron ion binding"/>
    <property type="evidence" value="ECO:0007669"/>
    <property type="project" value="InterPro"/>
</dbReference>
<dbReference type="Gene3D" id="1.10.630.10">
    <property type="entry name" value="Cytochrome P450"/>
    <property type="match status" value="1"/>
</dbReference>
<gene>
    <name evidence="6" type="ORF">CKM354_000617400</name>
</gene>
<evidence type="ECO:0008006" key="8">
    <source>
        <dbReference type="Google" id="ProtNLM"/>
    </source>
</evidence>
<evidence type="ECO:0000256" key="4">
    <source>
        <dbReference type="PIRSR" id="PIRSR602401-1"/>
    </source>
</evidence>
<dbReference type="OrthoDB" id="1470350at2759"/>
<evidence type="ECO:0000256" key="5">
    <source>
        <dbReference type="RuleBase" id="RU000461"/>
    </source>
</evidence>
<dbReference type="InterPro" id="IPR002401">
    <property type="entry name" value="Cyt_P450_E_grp-I"/>
</dbReference>
<keyword evidence="4 5" id="KW-0349">Heme</keyword>
<evidence type="ECO:0000313" key="7">
    <source>
        <dbReference type="Proteomes" id="UP000825890"/>
    </source>
</evidence>
<evidence type="ECO:0000313" key="6">
    <source>
        <dbReference type="EMBL" id="GIZ42927.1"/>
    </source>
</evidence>
<proteinExistence type="inferred from homology"/>
<keyword evidence="5" id="KW-0503">Monooxygenase</keyword>
<dbReference type="PROSITE" id="PS00086">
    <property type="entry name" value="CYTOCHROME_P450"/>
    <property type="match status" value="1"/>
</dbReference>
<dbReference type="GO" id="GO:0016705">
    <property type="term" value="F:oxidoreductase activity, acting on paired donors, with incorporation or reduction of molecular oxygen"/>
    <property type="evidence" value="ECO:0007669"/>
    <property type="project" value="InterPro"/>
</dbReference>
<dbReference type="Proteomes" id="UP000825890">
    <property type="component" value="Unassembled WGS sequence"/>
</dbReference>
<comment type="similarity">
    <text evidence="5">Belongs to the cytochrome P450 family.</text>
</comment>
<dbReference type="PRINTS" id="PR00463">
    <property type="entry name" value="EP450I"/>
</dbReference>
<dbReference type="PRINTS" id="PR00385">
    <property type="entry name" value="P450"/>
</dbReference>
<reference evidence="6 7" key="1">
    <citation type="submission" date="2021-01" db="EMBL/GenBank/DDBJ databases">
        <title>Cercospora kikuchii MAFF 305040 whole genome shotgun sequence.</title>
        <authorList>
            <person name="Kashiwa T."/>
            <person name="Suzuki T."/>
        </authorList>
    </citation>
    <scope>NUCLEOTIDE SEQUENCE [LARGE SCALE GENOMIC DNA]</scope>
    <source>
        <strain evidence="6 7">MAFF 305040</strain>
    </source>
</reference>
<evidence type="ECO:0000256" key="1">
    <source>
        <dbReference type="ARBA" id="ARBA00001971"/>
    </source>
</evidence>
<comment type="cofactor">
    <cofactor evidence="1 4">
        <name>heme</name>
        <dbReference type="ChEBI" id="CHEBI:30413"/>
    </cofactor>
</comment>
<comment type="caution">
    <text evidence="6">The sequence shown here is derived from an EMBL/GenBank/DDBJ whole genome shotgun (WGS) entry which is preliminary data.</text>
</comment>
<sequence>MAFLLSNRDANSGLNRVAATLPNMAFAISFSMRSDSIRAFALHIPGPTSCKLSPWTLRWHEVKGDREEWAHALHQKYGDVVLLSPREVSIVEANDIREVYVSHKLDKPPHATLVLEQFATTNLASTRESGLHGGRRKIVAPIYAAPMIVSEANQAMFRKLVKRLTGQIDQEAASDSEGVVNIWPLLRYLAADIMTNIVFGQDDALNSLEEPGHRQTVRMIRIPVEDVRKTFGTLMRWWYPCVMSMVMHSRFLPQSMKGFADEDSGLHEYVVRKVNKFLNLKELPKTEVPTHISLLISKYRDGVAKDLIPDTTWIASDCLDHLFAGSLTTADTLSYMTFEMCRPENYARQIRLREELFAAGIKPGVEAVLADVNRLPYLNCVIKETLRRYPPIPFGEPRLIKPGPELRVGGHFIPSGMTISAQHYSVHRHHTAFVDADTWIPERWEEPQESDKGRQMTRHFWPFSSGPRTCIGQHIAWAEMRLTAAMIFSTYEVSYGPQYLGEDGKLLPARQCSRVFPQTNFEPIRFKKLCS</sequence>
<dbReference type="InterPro" id="IPR050121">
    <property type="entry name" value="Cytochrome_P450_monoxygenase"/>
</dbReference>
<evidence type="ECO:0000256" key="2">
    <source>
        <dbReference type="ARBA" id="ARBA00022723"/>
    </source>
</evidence>
<dbReference type="InterPro" id="IPR036396">
    <property type="entry name" value="Cyt_P450_sf"/>
</dbReference>
<evidence type="ECO:0000256" key="3">
    <source>
        <dbReference type="ARBA" id="ARBA00023004"/>
    </source>
</evidence>
<dbReference type="PANTHER" id="PTHR24305">
    <property type="entry name" value="CYTOCHROME P450"/>
    <property type="match status" value="1"/>
</dbReference>
<dbReference type="Pfam" id="PF00067">
    <property type="entry name" value="p450"/>
    <property type="match status" value="1"/>
</dbReference>
<dbReference type="GeneID" id="68291749"/>